<dbReference type="Proteomes" id="UP000002316">
    <property type="component" value="Chromosome 4"/>
</dbReference>
<dbReference type="PANTHER" id="PTHR12806:SF0">
    <property type="entry name" value="VACUOLAR-SORTING PROTEIN SNF8"/>
    <property type="match status" value="1"/>
</dbReference>
<dbReference type="AlphaFoldDB" id="C9ZMT0"/>
<dbReference type="VEuPathDB" id="TriTrypDB:Tbg972.4.2840"/>
<dbReference type="KEGG" id="tbg:TbgDal_IV2840"/>
<dbReference type="RefSeq" id="XP_011772872.1">
    <property type="nucleotide sequence ID" value="XM_011774570.1"/>
</dbReference>
<evidence type="ECO:0000313" key="3">
    <source>
        <dbReference type="EMBL" id="CBH10583.1"/>
    </source>
</evidence>
<dbReference type="GO" id="GO:0000814">
    <property type="term" value="C:ESCRT II complex"/>
    <property type="evidence" value="ECO:0007669"/>
    <property type="project" value="InterPro"/>
</dbReference>
<accession>C9ZMT0</accession>
<dbReference type="InterPro" id="IPR036390">
    <property type="entry name" value="WH_DNA-bd_sf"/>
</dbReference>
<dbReference type="PANTHER" id="PTHR12806">
    <property type="entry name" value="EAP30 SUBUNIT OF ELL COMPLEX"/>
    <property type="match status" value="1"/>
</dbReference>
<dbReference type="Gene3D" id="6.10.140.180">
    <property type="match status" value="1"/>
</dbReference>
<organism evidence="3 4">
    <name type="scientific">Trypanosoma brucei gambiense (strain MHOM/CI/86/DAL972)</name>
    <dbReference type="NCBI Taxonomy" id="679716"/>
    <lineage>
        <taxon>Eukaryota</taxon>
        <taxon>Discoba</taxon>
        <taxon>Euglenozoa</taxon>
        <taxon>Kinetoplastea</taxon>
        <taxon>Metakinetoplastina</taxon>
        <taxon>Trypanosomatida</taxon>
        <taxon>Trypanosomatidae</taxon>
        <taxon>Trypanosoma</taxon>
    </lineage>
</organism>
<proteinExistence type="inferred from homology"/>
<evidence type="ECO:0000313" key="4">
    <source>
        <dbReference type="Proteomes" id="UP000002316"/>
    </source>
</evidence>
<dbReference type="InterPro" id="IPR016689">
    <property type="entry name" value="ESCRT-2_cplx_Snf8"/>
</dbReference>
<dbReference type="OrthoDB" id="283883at2759"/>
<dbReference type="InterPro" id="IPR040608">
    <property type="entry name" value="Snf8/Vps36"/>
</dbReference>
<dbReference type="SUPFAM" id="SSF46785">
    <property type="entry name" value="Winged helix' DNA-binding domain"/>
    <property type="match status" value="1"/>
</dbReference>
<reference evidence="4" key="1">
    <citation type="journal article" date="2010" name="PLoS Negl. Trop. Dis.">
        <title>The genome sequence of Trypanosoma brucei gambiense, causative agent of chronic human african trypanosomiasis.</title>
        <authorList>
            <person name="Jackson A.P."/>
            <person name="Sanders M."/>
            <person name="Berry A."/>
            <person name="McQuillan J."/>
            <person name="Aslett M.A."/>
            <person name="Quail M.A."/>
            <person name="Chukualim B."/>
            <person name="Capewell P."/>
            <person name="MacLeod A."/>
            <person name="Melville S.E."/>
            <person name="Gibson W."/>
            <person name="Barry J.D."/>
            <person name="Berriman M."/>
            <person name="Hertz-Fowler C."/>
        </authorList>
    </citation>
    <scope>NUCLEOTIDE SEQUENCE [LARGE SCALE GENOMIC DNA]</scope>
    <source>
        <strain evidence="4">MHOM/CI/86/DAL972</strain>
    </source>
</reference>
<dbReference type="InterPro" id="IPR036388">
    <property type="entry name" value="WH-like_DNA-bd_sf"/>
</dbReference>
<dbReference type="Gene3D" id="1.10.10.10">
    <property type="entry name" value="Winged helix-like DNA-binding domain superfamily/Winged helix DNA-binding domain"/>
    <property type="match status" value="2"/>
</dbReference>
<gene>
    <name evidence="3" type="ORF">TbgDal_IV2840</name>
</gene>
<feature type="coiled-coil region" evidence="2">
    <location>
        <begin position="32"/>
        <end position="59"/>
    </location>
</feature>
<name>C9ZMT0_TRYB9</name>
<dbReference type="EMBL" id="FN554967">
    <property type="protein sequence ID" value="CBH10583.1"/>
    <property type="molecule type" value="Genomic_DNA"/>
</dbReference>
<protein>
    <recommendedName>
        <fullName evidence="5">ESCRT-II complex subunit VPS22</fullName>
    </recommendedName>
</protein>
<evidence type="ECO:0000256" key="1">
    <source>
        <dbReference type="ARBA" id="ARBA00009834"/>
    </source>
</evidence>
<comment type="similarity">
    <text evidence="1">Belongs to the SNF8 family.</text>
</comment>
<dbReference type="GeneID" id="23859709"/>
<evidence type="ECO:0000256" key="2">
    <source>
        <dbReference type="SAM" id="Coils"/>
    </source>
</evidence>
<sequence length="347" mass="38097">MRRGVGVAHVQKSRETKRQMTDLGAQLTAERAGQIADQLESLEEQLRVLARKHKDEIKRDPVVRARFKQVSDSLGVDLISSKKNVFSGLLGLGDFYYGLAGKVVEACMKEQKFFGSYVPLARVVHVMNKQYEMSAQGGKRCVISEGDVRMALSKLHVLGDGYNIVKLGSVNYIQTTPDGSRGVDHVPILEYVLAKQEKLVANYRAAHRKSNSRDAVKPLGGPLRHVGVSCFPLKGGKELVCSDAVGKLSTAAKENNSSSESNEDVPFEVVCVSVTHDELEKHLMWQSHRVEAALQCLVRSGSVWIESVKTSTEEVPPTTWISWPTAKGKVASGTETIYWFVGVASGN</sequence>
<keyword evidence="2" id="KW-0175">Coiled coil</keyword>
<dbReference type="FunFam" id="1.10.10.10:FF:000874">
    <property type="entry name" value="EAP30/Vps36 family, putative"/>
    <property type="match status" value="1"/>
</dbReference>
<dbReference type="Pfam" id="PF04157">
    <property type="entry name" value="EAP30"/>
    <property type="match status" value="1"/>
</dbReference>
<evidence type="ECO:0008006" key="5">
    <source>
        <dbReference type="Google" id="ProtNLM"/>
    </source>
</evidence>
<dbReference type="GO" id="GO:0043328">
    <property type="term" value="P:protein transport to vacuole involved in ubiquitin-dependent protein catabolic process via the multivesicular body sorting pathway"/>
    <property type="evidence" value="ECO:0007669"/>
    <property type="project" value="TreeGrafter"/>
</dbReference>